<keyword evidence="1" id="KW-0732">Signal</keyword>
<sequence>MVAILAISGNIAYAGGDIYQPIDVMPEKEVIVVDDNVKYDGFYMGAALSYARMNQAVELRSHALTIVGGYYFNQYVGIEARYTTTLTDVYEDRGRIVVKTEDDLSNVGLYVKPMYNITTGFSAYGLAGYGKAEAGDLEESGFQWGIGTKYELANGMGLFVDFMSLYNGENFDGTNVKDSFFSYSSAGVTYTF</sequence>
<reference evidence="3" key="1">
    <citation type="submission" date="2020-01" db="EMBL/GenBank/DDBJ databases">
        <authorList>
            <person name="Meier V. D."/>
            <person name="Meier V D."/>
        </authorList>
    </citation>
    <scope>NUCLEOTIDE SEQUENCE</scope>
    <source>
        <strain evidence="3">HLG_WM_MAG_01</strain>
    </source>
</reference>
<name>A0A6S6UF76_9BACT</name>
<dbReference type="Gene3D" id="2.40.160.20">
    <property type="match status" value="1"/>
</dbReference>
<gene>
    <name evidence="3" type="ORF">HELGO_WM1932</name>
</gene>
<protein>
    <submittedName>
        <fullName evidence="3">Outer membrane protein A</fullName>
    </submittedName>
</protein>
<dbReference type="InterPro" id="IPR027385">
    <property type="entry name" value="Beta-barrel_OMP"/>
</dbReference>
<proteinExistence type="predicted"/>
<evidence type="ECO:0000256" key="1">
    <source>
        <dbReference type="ARBA" id="ARBA00022729"/>
    </source>
</evidence>
<organism evidence="3">
    <name type="scientific">uncultured Sulfurovum sp</name>
    <dbReference type="NCBI Taxonomy" id="269237"/>
    <lineage>
        <taxon>Bacteria</taxon>
        <taxon>Pseudomonadati</taxon>
        <taxon>Campylobacterota</taxon>
        <taxon>Epsilonproteobacteria</taxon>
        <taxon>Campylobacterales</taxon>
        <taxon>Sulfurovaceae</taxon>
        <taxon>Sulfurovum</taxon>
        <taxon>environmental samples</taxon>
    </lineage>
</organism>
<dbReference type="SUPFAM" id="SSF56925">
    <property type="entry name" value="OMPA-like"/>
    <property type="match status" value="1"/>
</dbReference>
<evidence type="ECO:0000259" key="2">
    <source>
        <dbReference type="Pfam" id="PF13505"/>
    </source>
</evidence>
<feature type="domain" description="Outer membrane protein beta-barrel" evidence="2">
    <location>
        <begin position="40"/>
        <end position="192"/>
    </location>
</feature>
<dbReference type="AlphaFoldDB" id="A0A6S6UF76"/>
<dbReference type="EMBL" id="CACVAS010000170">
    <property type="protein sequence ID" value="CAA6828294.1"/>
    <property type="molecule type" value="Genomic_DNA"/>
</dbReference>
<dbReference type="InterPro" id="IPR011250">
    <property type="entry name" value="OMP/PagP_B-barrel"/>
</dbReference>
<dbReference type="Pfam" id="PF13505">
    <property type="entry name" value="OMP_b-brl"/>
    <property type="match status" value="1"/>
</dbReference>
<evidence type="ECO:0000313" key="3">
    <source>
        <dbReference type="EMBL" id="CAA6828294.1"/>
    </source>
</evidence>
<accession>A0A6S6UF76</accession>